<accession>A0AAP0EBT4</accession>
<comment type="caution">
    <text evidence="1">The sequence shown here is derived from an EMBL/GenBank/DDBJ whole genome shotgun (WGS) entry which is preliminary data.</text>
</comment>
<sequence>MAASNTECEKENNASHYEDAISLGCAKLADIACNSGMKFDRVVTCIRRLQKELARIDIVRNQNEQAQLEQAQNGIVMARFINTVIYFLISDMDASSDPRGRRG</sequence>
<dbReference type="AlphaFoldDB" id="A0AAP0EBT4"/>
<evidence type="ECO:0000313" key="2">
    <source>
        <dbReference type="Proteomes" id="UP001419268"/>
    </source>
</evidence>
<dbReference type="EMBL" id="JBBNAG010000012">
    <property type="protein sequence ID" value="KAK9089195.1"/>
    <property type="molecule type" value="Genomic_DNA"/>
</dbReference>
<evidence type="ECO:0000313" key="1">
    <source>
        <dbReference type="EMBL" id="KAK9089195.1"/>
    </source>
</evidence>
<keyword evidence="2" id="KW-1185">Reference proteome</keyword>
<dbReference type="Proteomes" id="UP001419268">
    <property type="component" value="Unassembled WGS sequence"/>
</dbReference>
<name>A0AAP0EBT4_9MAGN</name>
<proteinExistence type="predicted"/>
<organism evidence="1 2">
    <name type="scientific">Stephania cephalantha</name>
    <dbReference type="NCBI Taxonomy" id="152367"/>
    <lineage>
        <taxon>Eukaryota</taxon>
        <taxon>Viridiplantae</taxon>
        <taxon>Streptophyta</taxon>
        <taxon>Embryophyta</taxon>
        <taxon>Tracheophyta</taxon>
        <taxon>Spermatophyta</taxon>
        <taxon>Magnoliopsida</taxon>
        <taxon>Ranunculales</taxon>
        <taxon>Menispermaceae</taxon>
        <taxon>Menispermoideae</taxon>
        <taxon>Cissampelideae</taxon>
        <taxon>Stephania</taxon>
    </lineage>
</organism>
<gene>
    <name evidence="1" type="ORF">Scep_028277</name>
</gene>
<reference evidence="1 2" key="1">
    <citation type="submission" date="2024-01" db="EMBL/GenBank/DDBJ databases">
        <title>Genome assemblies of Stephania.</title>
        <authorList>
            <person name="Yang L."/>
        </authorList>
    </citation>
    <scope>NUCLEOTIDE SEQUENCE [LARGE SCALE GENOMIC DNA]</scope>
    <source>
        <strain evidence="1">JXDWG</strain>
        <tissue evidence="1">Leaf</tissue>
    </source>
</reference>
<protein>
    <submittedName>
        <fullName evidence="1">Uncharacterized protein</fullName>
    </submittedName>
</protein>